<organism evidence="4 5">
    <name type="scientific">Acanthamoeba castellanii (strain ATCC 30010 / Neff)</name>
    <dbReference type="NCBI Taxonomy" id="1257118"/>
    <lineage>
        <taxon>Eukaryota</taxon>
        <taxon>Amoebozoa</taxon>
        <taxon>Discosea</taxon>
        <taxon>Longamoebia</taxon>
        <taxon>Centramoebida</taxon>
        <taxon>Acanthamoebidae</taxon>
        <taxon>Acanthamoeba</taxon>
    </lineage>
</organism>
<keyword evidence="2" id="KW-0012">Acyltransferase</keyword>
<dbReference type="GeneID" id="14911967"/>
<dbReference type="AlphaFoldDB" id="L8GHE7"/>
<protein>
    <submittedName>
        <fullName evidence="4">Acetyltransferase, GNAT superfamily protein</fullName>
    </submittedName>
</protein>
<evidence type="ECO:0000256" key="2">
    <source>
        <dbReference type="ARBA" id="ARBA00023315"/>
    </source>
</evidence>
<dbReference type="PROSITE" id="PS51186">
    <property type="entry name" value="GNAT"/>
    <property type="match status" value="1"/>
</dbReference>
<dbReference type="CDD" id="cd04301">
    <property type="entry name" value="NAT_SF"/>
    <property type="match status" value="1"/>
</dbReference>
<dbReference type="PANTHER" id="PTHR10908:SF0">
    <property type="entry name" value="SEROTONIN N-ACETYLTRANSFERASE"/>
    <property type="match status" value="1"/>
</dbReference>
<dbReference type="SUPFAM" id="SSF55729">
    <property type="entry name" value="Acyl-CoA N-acyltransferases (Nat)"/>
    <property type="match status" value="1"/>
</dbReference>
<dbReference type="InterPro" id="IPR051635">
    <property type="entry name" value="SNAT-like"/>
</dbReference>
<dbReference type="InterPro" id="IPR000182">
    <property type="entry name" value="GNAT_dom"/>
</dbReference>
<dbReference type="OrthoDB" id="30840at2759"/>
<evidence type="ECO:0000313" key="5">
    <source>
        <dbReference type="Proteomes" id="UP000011083"/>
    </source>
</evidence>
<dbReference type="VEuPathDB" id="AmoebaDB:ACA1_258470"/>
<dbReference type="STRING" id="1257118.L8GHE7"/>
<dbReference type="GO" id="GO:0008080">
    <property type="term" value="F:N-acetyltransferase activity"/>
    <property type="evidence" value="ECO:0007669"/>
    <property type="project" value="UniProtKB-ARBA"/>
</dbReference>
<gene>
    <name evidence="4" type="ORF">ACA1_258470</name>
</gene>
<dbReference type="OMA" id="IHLMCKE"/>
<dbReference type="Pfam" id="PF00583">
    <property type="entry name" value="Acetyltransf_1"/>
    <property type="match status" value="1"/>
</dbReference>
<keyword evidence="1 4" id="KW-0808">Transferase</keyword>
<dbReference type="Gene3D" id="3.40.630.30">
    <property type="match status" value="1"/>
</dbReference>
<sequence length="170" mass="19063">MELKLHFRQCSLSDLDRLDVLETASYPEDEAASREKLAFRLTHAAPYFRCATTAQNGEEQVVGFVCGTLAVGQTLTHSSMSQHTPEGSTLCIHSVVVDERCRGNKVGTRMLKEYMHHVASHQANVELVLLLCKANLKPFYGSCGFEEVAESGVVHGQEKWFEMKHVPRRQ</sequence>
<proteinExistence type="predicted"/>
<dbReference type="RefSeq" id="XP_004333599.1">
    <property type="nucleotide sequence ID" value="XM_004333551.1"/>
</dbReference>
<evidence type="ECO:0000256" key="1">
    <source>
        <dbReference type="ARBA" id="ARBA00022679"/>
    </source>
</evidence>
<evidence type="ECO:0000313" key="4">
    <source>
        <dbReference type="EMBL" id="ELR11586.1"/>
    </source>
</evidence>
<dbReference type="InterPro" id="IPR016181">
    <property type="entry name" value="Acyl_CoA_acyltransferase"/>
</dbReference>
<evidence type="ECO:0000259" key="3">
    <source>
        <dbReference type="PROSITE" id="PS51186"/>
    </source>
</evidence>
<accession>L8GHE7</accession>
<name>L8GHE7_ACACF</name>
<dbReference type="PANTHER" id="PTHR10908">
    <property type="entry name" value="SEROTONIN N-ACETYLTRANSFERASE"/>
    <property type="match status" value="1"/>
</dbReference>
<reference evidence="4 5" key="1">
    <citation type="journal article" date="2013" name="Genome Biol.">
        <title>Genome of Acanthamoeba castellanii highlights extensive lateral gene transfer and early evolution of tyrosine kinase signaling.</title>
        <authorList>
            <person name="Clarke M."/>
            <person name="Lohan A.J."/>
            <person name="Liu B."/>
            <person name="Lagkouvardos I."/>
            <person name="Roy S."/>
            <person name="Zafar N."/>
            <person name="Bertelli C."/>
            <person name="Schilde C."/>
            <person name="Kianianmomeni A."/>
            <person name="Burglin T.R."/>
            <person name="Frech C."/>
            <person name="Turcotte B."/>
            <person name="Kopec K.O."/>
            <person name="Synnott J.M."/>
            <person name="Choo C."/>
            <person name="Paponov I."/>
            <person name="Finkler A."/>
            <person name="Soon Heng Tan C."/>
            <person name="Hutchins A.P."/>
            <person name="Weinmeier T."/>
            <person name="Rattei T."/>
            <person name="Chu J.S."/>
            <person name="Gimenez G."/>
            <person name="Irimia M."/>
            <person name="Rigden D.J."/>
            <person name="Fitzpatrick D.A."/>
            <person name="Lorenzo-Morales J."/>
            <person name="Bateman A."/>
            <person name="Chiu C.H."/>
            <person name="Tang P."/>
            <person name="Hegemann P."/>
            <person name="Fromm H."/>
            <person name="Raoult D."/>
            <person name="Greub G."/>
            <person name="Miranda-Saavedra D."/>
            <person name="Chen N."/>
            <person name="Nash P."/>
            <person name="Ginger M.L."/>
            <person name="Horn M."/>
            <person name="Schaap P."/>
            <person name="Caler L."/>
            <person name="Loftus B."/>
        </authorList>
    </citation>
    <scope>NUCLEOTIDE SEQUENCE [LARGE SCALE GENOMIC DNA]</scope>
    <source>
        <strain evidence="4 5">Neff</strain>
    </source>
</reference>
<dbReference type="Proteomes" id="UP000011083">
    <property type="component" value="Unassembled WGS sequence"/>
</dbReference>
<dbReference type="KEGG" id="acan:ACA1_258470"/>
<dbReference type="EMBL" id="KB008148">
    <property type="protein sequence ID" value="ELR11586.1"/>
    <property type="molecule type" value="Genomic_DNA"/>
</dbReference>
<feature type="domain" description="N-acetyltransferase" evidence="3">
    <location>
        <begin position="5"/>
        <end position="168"/>
    </location>
</feature>
<keyword evidence="5" id="KW-1185">Reference proteome</keyword>